<keyword evidence="1" id="KW-0732">Signal</keyword>
<organism evidence="2 3">
    <name type="scientific">Lentilactobacillus kisonensis F0435</name>
    <dbReference type="NCBI Taxonomy" id="797516"/>
    <lineage>
        <taxon>Bacteria</taxon>
        <taxon>Bacillati</taxon>
        <taxon>Bacillota</taxon>
        <taxon>Bacilli</taxon>
        <taxon>Lactobacillales</taxon>
        <taxon>Lactobacillaceae</taxon>
        <taxon>Lentilactobacillus</taxon>
    </lineage>
</organism>
<feature type="chain" id="PRO_5003551913" evidence="1">
    <location>
        <begin position="30"/>
        <end position="130"/>
    </location>
</feature>
<name>H1LHN1_9LACO</name>
<evidence type="ECO:0000313" key="2">
    <source>
        <dbReference type="EMBL" id="EHO50271.1"/>
    </source>
</evidence>
<feature type="signal peptide" evidence="1">
    <location>
        <begin position="1"/>
        <end position="29"/>
    </location>
</feature>
<dbReference type="OrthoDB" id="2329121at2"/>
<protein>
    <submittedName>
        <fullName evidence="2">Uncharacterized protein</fullName>
    </submittedName>
</protein>
<dbReference type="PATRIC" id="fig|797516.3.peg.1898"/>
<comment type="caution">
    <text evidence="2">The sequence shown here is derived from an EMBL/GenBank/DDBJ whole genome shotgun (WGS) entry which is preliminary data.</text>
</comment>
<dbReference type="STRING" id="797516.HMPREF9104_02122"/>
<dbReference type="Proteomes" id="UP000005025">
    <property type="component" value="Unassembled WGS sequence"/>
</dbReference>
<dbReference type="AlphaFoldDB" id="H1LHN1"/>
<gene>
    <name evidence="2" type="ORF">HMPREF9104_02122</name>
</gene>
<evidence type="ECO:0000313" key="3">
    <source>
        <dbReference type="Proteomes" id="UP000005025"/>
    </source>
</evidence>
<dbReference type="EMBL" id="AGRJ01000188">
    <property type="protein sequence ID" value="EHO50271.1"/>
    <property type="molecule type" value="Genomic_DNA"/>
</dbReference>
<proteinExistence type="predicted"/>
<evidence type="ECO:0000256" key="1">
    <source>
        <dbReference type="SAM" id="SignalP"/>
    </source>
</evidence>
<reference evidence="2 3" key="1">
    <citation type="submission" date="2011-09" db="EMBL/GenBank/DDBJ databases">
        <authorList>
            <person name="Weinstock G."/>
            <person name="Sodergren E."/>
            <person name="Clifton S."/>
            <person name="Fulton L."/>
            <person name="Fulton B."/>
            <person name="Courtney L."/>
            <person name="Fronick C."/>
            <person name="Harrison M."/>
            <person name="Strong C."/>
            <person name="Farmer C."/>
            <person name="Delahaunty K."/>
            <person name="Markovic C."/>
            <person name="Hall O."/>
            <person name="Minx P."/>
            <person name="Tomlinson C."/>
            <person name="Mitreva M."/>
            <person name="Hou S."/>
            <person name="Chen J."/>
            <person name="Wollam A."/>
            <person name="Pepin K.H."/>
            <person name="Johnson M."/>
            <person name="Bhonagiri V."/>
            <person name="Zhang X."/>
            <person name="Suruliraj S."/>
            <person name="Warren W."/>
            <person name="Chinwalla A."/>
            <person name="Mardis E.R."/>
            <person name="Wilson R.K."/>
        </authorList>
    </citation>
    <scope>NUCLEOTIDE SEQUENCE [LARGE SCALE GENOMIC DNA]</scope>
    <source>
        <strain evidence="2 3">F0435</strain>
    </source>
</reference>
<accession>H1LHN1</accession>
<sequence length="130" mass="15496">MKKWKVLLVTMALSLGLLFVVEASNNVSAATWHKGTPNAIRGHWKSKKERAITTYATIGKNYYHEMANDPNYLNNTQYKYIGHHIFKINGYEPYYSKRRTNQYVQYINHRYIKTWTPGTPHKYRLLLHRY</sequence>
<dbReference type="HOGENOM" id="CLU_2046674_0_0_9"/>
<dbReference type="RefSeq" id="WP_008857277.1">
    <property type="nucleotide sequence ID" value="NZ_JH591047.1"/>
</dbReference>